<dbReference type="KEGG" id="acre:ACRYA_a0025"/>
<dbReference type="GeneID" id="39475558"/>
<geneLocation type="plasmid" evidence="3">
    <name>pacry43158</name>
</geneLocation>
<keyword evidence="2" id="KW-0614">Plasmid</keyword>
<accession>A0AAD0TV81</accession>
<sequence>MKTKLIATTLLVGALTTSVLAHDNNMQGMNCMNGQMMEQGMKMHNNMNQKNMMHGNMKGHQNMMNCNMSGMMGNSMMYNDMSIFPNINLSNEQKAKLSSLQQEMHNEMNTQMNNMNNSDMMSFITKNGFDKESFKKTMNDRHQTMMNLRANHMEKVLNVLTKEQLAQLNK</sequence>
<evidence type="ECO:0000256" key="1">
    <source>
        <dbReference type="SAM" id="SignalP"/>
    </source>
</evidence>
<evidence type="ECO:0000313" key="2">
    <source>
        <dbReference type="EMBL" id="AYJ81153.1"/>
    </source>
</evidence>
<dbReference type="GO" id="GO:0042597">
    <property type="term" value="C:periplasmic space"/>
    <property type="evidence" value="ECO:0007669"/>
    <property type="project" value="InterPro"/>
</dbReference>
<keyword evidence="1" id="KW-0732">Signal</keyword>
<dbReference type="Gene3D" id="1.20.120.1490">
    <property type="match status" value="1"/>
</dbReference>
<dbReference type="EMBL" id="CP032824">
    <property type="protein sequence ID" value="AYJ81153.1"/>
    <property type="molecule type" value="Genomic_DNA"/>
</dbReference>
<dbReference type="InterPro" id="IPR012899">
    <property type="entry name" value="LTXXQ"/>
</dbReference>
<dbReference type="AlphaFoldDB" id="A0AAD0TV81"/>
<feature type="signal peptide" evidence="1">
    <location>
        <begin position="1"/>
        <end position="21"/>
    </location>
</feature>
<organism evidence="2 3">
    <name type="scientific">Aliarcobacter cryaerophilus ATCC 43158</name>
    <dbReference type="NCBI Taxonomy" id="1032070"/>
    <lineage>
        <taxon>Bacteria</taxon>
        <taxon>Pseudomonadati</taxon>
        <taxon>Campylobacterota</taxon>
        <taxon>Epsilonproteobacteria</taxon>
        <taxon>Campylobacterales</taxon>
        <taxon>Arcobacteraceae</taxon>
        <taxon>Aliarcobacter</taxon>
    </lineage>
</organism>
<name>A0AAD0TV81_9BACT</name>
<reference evidence="2 3" key="1">
    <citation type="submission" date="2018-10" db="EMBL/GenBank/DDBJ databases">
        <title>Complete genome sequences of Arcobacter cryaerophilus strains ATCC 43158 and ATCC 49615.</title>
        <authorList>
            <person name="Miller W.G."/>
            <person name="Yee E."/>
            <person name="Bono J.L."/>
        </authorList>
    </citation>
    <scope>NUCLEOTIDE SEQUENCE [LARGE SCALE GENOMIC DNA]</scope>
    <source>
        <strain evidence="2 3">ATCC 43158</strain>
        <plasmid evidence="3">pacry43158</plasmid>
    </source>
</reference>
<protein>
    <recommendedName>
        <fullName evidence="4">Periplasmic heavy metal sensor</fullName>
    </recommendedName>
</protein>
<dbReference type="Pfam" id="PF07813">
    <property type="entry name" value="LTXXQ"/>
    <property type="match status" value="1"/>
</dbReference>
<dbReference type="Proteomes" id="UP000273809">
    <property type="component" value="Plasmid pACRY43158"/>
</dbReference>
<proteinExistence type="predicted"/>
<feature type="chain" id="PRO_5041973462" description="Periplasmic heavy metal sensor" evidence="1">
    <location>
        <begin position="22"/>
        <end position="170"/>
    </location>
</feature>
<dbReference type="RefSeq" id="WP_105918082.1">
    <property type="nucleotide sequence ID" value="NZ_CP021073.1"/>
</dbReference>
<gene>
    <name evidence="2" type="ORF">ACRYA_a0025</name>
</gene>
<evidence type="ECO:0000313" key="3">
    <source>
        <dbReference type="Proteomes" id="UP000273809"/>
    </source>
</evidence>
<evidence type="ECO:0008006" key="4">
    <source>
        <dbReference type="Google" id="ProtNLM"/>
    </source>
</evidence>